<dbReference type="Pfam" id="PF07653">
    <property type="entry name" value="SH3_2"/>
    <property type="match status" value="1"/>
</dbReference>
<evidence type="ECO:0000256" key="1">
    <source>
        <dbReference type="ARBA" id="ARBA00022443"/>
    </source>
</evidence>
<evidence type="ECO:0000259" key="3">
    <source>
        <dbReference type="Pfam" id="PF07653"/>
    </source>
</evidence>
<dbReference type="SUPFAM" id="SSF50044">
    <property type="entry name" value="SH3-domain"/>
    <property type="match status" value="1"/>
</dbReference>
<evidence type="ECO:0000313" key="5">
    <source>
        <dbReference type="Proteomes" id="UP000324800"/>
    </source>
</evidence>
<accession>A0A5J4WNS5</accession>
<comment type="caution">
    <text evidence="4">The sequence shown here is derived from an EMBL/GenBank/DDBJ whole genome shotgun (WGS) entry which is preliminary data.</text>
</comment>
<dbReference type="AlphaFoldDB" id="A0A5J4WNS5"/>
<feature type="compositionally biased region" description="Low complexity" evidence="2">
    <location>
        <begin position="134"/>
        <end position="143"/>
    </location>
</feature>
<proteinExistence type="predicted"/>
<name>A0A5J4WNS5_9EUKA</name>
<dbReference type="InterPro" id="IPR036028">
    <property type="entry name" value="SH3-like_dom_sf"/>
</dbReference>
<keyword evidence="1" id="KW-0728">SH3 domain</keyword>
<feature type="compositionally biased region" description="Pro residues" evidence="2">
    <location>
        <begin position="96"/>
        <end position="133"/>
    </location>
</feature>
<evidence type="ECO:0000256" key="2">
    <source>
        <dbReference type="SAM" id="MobiDB-lite"/>
    </source>
</evidence>
<feature type="domain" description="SH3" evidence="3">
    <location>
        <begin position="171"/>
        <end position="222"/>
    </location>
</feature>
<dbReference type="Proteomes" id="UP000324800">
    <property type="component" value="Unassembled WGS sequence"/>
</dbReference>
<organism evidence="4 5">
    <name type="scientific">Streblomastix strix</name>
    <dbReference type="NCBI Taxonomy" id="222440"/>
    <lineage>
        <taxon>Eukaryota</taxon>
        <taxon>Metamonada</taxon>
        <taxon>Preaxostyla</taxon>
        <taxon>Oxymonadida</taxon>
        <taxon>Streblomastigidae</taxon>
        <taxon>Streblomastix</taxon>
    </lineage>
</organism>
<dbReference type="InterPro" id="IPR001452">
    <property type="entry name" value="SH3_domain"/>
</dbReference>
<dbReference type="EMBL" id="SNRW01001417">
    <property type="protein sequence ID" value="KAA6396488.1"/>
    <property type="molecule type" value="Genomic_DNA"/>
</dbReference>
<gene>
    <name evidence="4" type="ORF">EZS28_007987</name>
</gene>
<sequence length="228" mass="25564">MAYDFASVQEFVTNFPSFELQDQFDGLQWLLPQMEQFPDMCVQLNQETELRNILNQVLQTQPVAEYQELVDKALAFLDQQGSAQPQQEAAQEEPAPEPAPEPQYQPEPEPEPTYQPPEPSYQPAYQPPQPAYQPPVQTQAPAAKGPKKSWLEPKPAPKPTQTEPALDNEYFEVIADYTGKDGDPQFIAVKKGEVVKVVKKELVYVTIEKDGQVGKVPKGKLKVAAGRK</sequence>
<evidence type="ECO:0000313" key="4">
    <source>
        <dbReference type="EMBL" id="KAA6396488.1"/>
    </source>
</evidence>
<reference evidence="4 5" key="1">
    <citation type="submission" date="2019-03" db="EMBL/GenBank/DDBJ databases">
        <title>Single cell metagenomics reveals metabolic interactions within the superorganism composed of flagellate Streblomastix strix and complex community of Bacteroidetes bacteria on its surface.</title>
        <authorList>
            <person name="Treitli S.C."/>
            <person name="Kolisko M."/>
            <person name="Husnik F."/>
            <person name="Keeling P."/>
            <person name="Hampl V."/>
        </authorList>
    </citation>
    <scope>NUCLEOTIDE SEQUENCE [LARGE SCALE GENOMIC DNA]</scope>
    <source>
        <strain evidence="4">ST1C</strain>
    </source>
</reference>
<feature type="region of interest" description="Disordered" evidence="2">
    <location>
        <begin position="80"/>
        <end position="168"/>
    </location>
</feature>
<protein>
    <recommendedName>
        <fullName evidence="3">SH3 domain-containing protein</fullName>
    </recommendedName>
</protein>